<dbReference type="CDD" id="cd00075">
    <property type="entry name" value="HATPase"/>
    <property type="match status" value="1"/>
</dbReference>
<dbReference type="Gene3D" id="3.30.565.10">
    <property type="entry name" value="Histidine kinase-like ATPase, C-terminal domain"/>
    <property type="match status" value="1"/>
</dbReference>
<keyword evidence="4" id="KW-0547">Nucleotide-binding</keyword>
<dbReference type="EC" id="2.7.13.3" evidence="2"/>
<keyword evidence="6" id="KW-0067">ATP-binding</keyword>
<evidence type="ECO:0000313" key="10">
    <source>
        <dbReference type="Proteomes" id="UP001375743"/>
    </source>
</evidence>
<keyword evidence="5 9" id="KW-0418">Kinase</keyword>
<accession>A0ABU8XWW5</accession>
<keyword evidence="10" id="KW-1185">Reference proteome</keyword>
<evidence type="ECO:0000256" key="2">
    <source>
        <dbReference type="ARBA" id="ARBA00012438"/>
    </source>
</evidence>
<dbReference type="PRINTS" id="PR00344">
    <property type="entry name" value="BCTRLSENSOR"/>
</dbReference>
<dbReference type="SUPFAM" id="SSF55874">
    <property type="entry name" value="ATPase domain of HSP90 chaperone/DNA topoisomerase II/histidine kinase"/>
    <property type="match status" value="1"/>
</dbReference>
<dbReference type="InterPro" id="IPR004358">
    <property type="entry name" value="Sig_transdc_His_kin-like_C"/>
</dbReference>
<evidence type="ECO:0000259" key="8">
    <source>
        <dbReference type="PROSITE" id="PS50109"/>
    </source>
</evidence>
<keyword evidence="7" id="KW-1133">Transmembrane helix</keyword>
<dbReference type="InterPro" id="IPR047770">
    <property type="entry name" value="RegB"/>
</dbReference>
<dbReference type="InterPro" id="IPR036890">
    <property type="entry name" value="HATPase_C_sf"/>
</dbReference>
<dbReference type="NCBIfam" id="NF033792">
    <property type="entry name" value="ActS_PrrB_HisK"/>
    <property type="match status" value="1"/>
</dbReference>
<comment type="catalytic activity">
    <reaction evidence="1">
        <text>ATP + protein L-histidine = ADP + protein N-phospho-L-histidine.</text>
        <dbReference type="EC" id="2.7.13.3"/>
    </reaction>
</comment>
<keyword evidence="7" id="KW-0472">Membrane</keyword>
<evidence type="ECO:0000313" key="9">
    <source>
        <dbReference type="EMBL" id="MEK0085702.1"/>
    </source>
</evidence>
<evidence type="ECO:0000256" key="5">
    <source>
        <dbReference type="ARBA" id="ARBA00022777"/>
    </source>
</evidence>
<evidence type="ECO:0000256" key="1">
    <source>
        <dbReference type="ARBA" id="ARBA00000085"/>
    </source>
</evidence>
<gene>
    <name evidence="9" type="ORF">U1T56_21325</name>
</gene>
<dbReference type="Proteomes" id="UP001375743">
    <property type="component" value="Unassembled WGS sequence"/>
</dbReference>
<evidence type="ECO:0000256" key="6">
    <source>
        <dbReference type="ARBA" id="ARBA00022840"/>
    </source>
</evidence>
<dbReference type="Pfam" id="PF02518">
    <property type="entry name" value="HATPase_c"/>
    <property type="match status" value="1"/>
</dbReference>
<comment type="caution">
    <text evidence="9">The sequence shown here is derived from an EMBL/GenBank/DDBJ whole genome shotgun (WGS) entry which is preliminary data.</text>
</comment>
<sequence length="463" mass="49706">MTRIFDASREPPAGGLGKETGRAWLVERLQALSGLAKGTPGRVRLHTVSLIRWIAVAGQLFTILFVHFSLGITLPLAALLPAVVLSALVNLALTLGLKATTRLPERSAAALFAFDILQLCYLVVLTGGLQNPFAVLLLVPMALAAATLDLRSTVGITLLALLCVAVLALAGGPLPWRDGGLTLPALYRVGGWVALSMAVVLIAVFAWSIAEEARQRAEALSATQLALAREQQLSALGGQAAAAAHLLGTPLATINIIAKELVRELPPGSPLAEDVAELLTQARRCRDLLAGLGKPSDHREHARFTRAPISSMLEHIAAEFARPDIAVRITVDRVDDTEEPHVGLTPELRHSLANLIDNAIQFARRRVEIRVQPSRTALVLTIQDDGPGFPAELLHWLGEPFLSTRREQGGLGLGIFIANTLLARTGAKVHFDNAEQGARVTLSWPTQFLERAFGELNHDGKRD</sequence>
<reference evidence="9 10" key="1">
    <citation type="submission" date="2024-01" db="EMBL/GenBank/DDBJ databases">
        <title>Multi-omics insights into the function and evolution of sodium benzoate biodegradation pathways in Benzoatithermus flavus gen. nov., sp. nov. from hot spring.</title>
        <authorList>
            <person name="Hu C.-J."/>
            <person name="Li W.-J."/>
        </authorList>
    </citation>
    <scope>NUCLEOTIDE SEQUENCE [LARGE SCALE GENOMIC DNA]</scope>
    <source>
        <strain evidence="9 10">SYSU G07066</strain>
    </source>
</reference>
<keyword evidence="7" id="KW-0812">Transmembrane</keyword>
<dbReference type="InterPro" id="IPR005467">
    <property type="entry name" value="His_kinase_dom"/>
</dbReference>
<feature type="transmembrane region" description="Helical" evidence="7">
    <location>
        <begin position="157"/>
        <end position="177"/>
    </location>
</feature>
<dbReference type="GO" id="GO:0016301">
    <property type="term" value="F:kinase activity"/>
    <property type="evidence" value="ECO:0007669"/>
    <property type="project" value="UniProtKB-KW"/>
</dbReference>
<feature type="domain" description="Histidine kinase" evidence="8">
    <location>
        <begin position="242"/>
        <end position="448"/>
    </location>
</feature>
<evidence type="ECO:0000256" key="4">
    <source>
        <dbReference type="ARBA" id="ARBA00022741"/>
    </source>
</evidence>
<feature type="transmembrane region" description="Helical" evidence="7">
    <location>
        <begin position="50"/>
        <end position="70"/>
    </location>
</feature>
<dbReference type="PANTHER" id="PTHR44936:SF10">
    <property type="entry name" value="SENSOR PROTEIN RSTB"/>
    <property type="match status" value="1"/>
</dbReference>
<protein>
    <recommendedName>
        <fullName evidence="2">histidine kinase</fullName>
        <ecNumber evidence="2">2.7.13.3</ecNumber>
    </recommendedName>
</protein>
<dbReference type="RefSeq" id="WP_418161553.1">
    <property type="nucleotide sequence ID" value="NZ_JBBLZC010000033.1"/>
</dbReference>
<evidence type="ECO:0000256" key="3">
    <source>
        <dbReference type="ARBA" id="ARBA00022679"/>
    </source>
</evidence>
<dbReference type="SMART" id="SM00387">
    <property type="entry name" value="HATPase_c"/>
    <property type="match status" value="1"/>
</dbReference>
<organism evidence="9 10">
    <name type="scientific">Benzoatithermus flavus</name>
    <dbReference type="NCBI Taxonomy" id="3108223"/>
    <lineage>
        <taxon>Bacteria</taxon>
        <taxon>Pseudomonadati</taxon>
        <taxon>Pseudomonadota</taxon>
        <taxon>Alphaproteobacteria</taxon>
        <taxon>Geminicoccales</taxon>
        <taxon>Geminicoccaceae</taxon>
        <taxon>Benzoatithermus</taxon>
    </lineage>
</organism>
<dbReference type="PROSITE" id="PS50109">
    <property type="entry name" value="HIS_KIN"/>
    <property type="match status" value="1"/>
</dbReference>
<keyword evidence="3" id="KW-0808">Transferase</keyword>
<feature type="transmembrane region" description="Helical" evidence="7">
    <location>
        <begin position="76"/>
        <end position="97"/>
    </location>
</feature>
<dbReference type="InterPro" id="IPR003594">
    <property type="entry name" value="HATPase_dom"/>
</dbReference>
<dbReference type="PANTHER" id="PTHR44936">
    <property type="entry name" value="SENSOR PROTEIN CREC"/>
    <property type="match status" value="1"/>
</dbReference>
<dbReference type="Gene3D" id="1.10.287.130">
    <property type="match status" value="1"/>
</dbReference>
<dbReference type="InterPro" id="IPR050980">
    <property type="entry name" value="2C_sensor_his_kinase"/>
</dbReference>
<evidence type="ECO:0000256" key="7">
    <source>
        <dbReference type="SAM" id="Phobius"/>
    </source>
</evidence>
<feature type="transmembrane region" description="Helical" evidence="7">
    <location>
        <begin position="189"/>
        <end position="210"/>
    </location>
</feature>
<proteinExistence type="predicted"/>
<dbReference type="EMBL" id="JBBLZC010000033">
    <property type="protein sequence ID" value="MEK0085702.1"/>
    <property type="molecule type" value="Genomic_DNA"/>
</dbReference>
<name>A0ABU8XWW5_9PROT</name>